<sequence>MTSKLTLRTCTLENILELQDISVKTMVDTFGKDNTEEDMKEYVDSALNLTQLEKELKNPDSEFYFADFEGKLAGYLKVNKKEAQTETHDPNGLEIHRIYILPEFKRRGIGKFLINHAEKIAREAGCGSMWLGVWERNFGALEFYKNMGFVQTGSHEFLLGTDRQTDLIMTKALQ</sequence>
<protein>
    <submittedName>
        <fullName evidence="4">Polyamine N-acetyltransferase</fullName>
    </submittedName>
</protein>
<dbReference type="PANTHER" id="PTHR43420">
    <property type="entry name" value="ACETYLTRANSFERASE"/>
    <property type="match status" value="1"/>
</dbReference>
<evidence type="ECO:0000313" key="5">
    <source>
        <dbReference type="Proteomes" id="UP001281761"/>
    </source>
</evidence>
<dbReference type="PROSITE" id="PS51186">
    <property type="entry name" value="GNAT"/>
    <property type="match status" value="1"/>
</dbReference>
<feature type="domain" description="N-acetyltransferase" evidence="3">
    <location>
        <begin position="5"/>
        <end position="174"/>
    </location>
</feature>
<organism evidence="4 5">
    <name type="scientific">Blattamonas nauphoetae</name>
    <dbReference type="NCBI Taxonomy" id="2049346"/>
    <lineage>
        <taxon>Eukaryota</taxon>
        <taxon>Metamonada</taxon>
        <taxon>Preaxostyla</taxon>
        <taxon>Oxymonadida</taxon>
        <taxon>Blattamonas</taxon>
    </lineage>
</organism>
<dbReference type="InterPro" id="IPR050680">
    <property type="entry name" value="YpeA/RimI_acetyltransf"/>
</dbReference>
<dbReference type="Gene3D" id="3.40.630.30">
    <property type="match status" value="1"/>
</dbReference>
<keyword evidence="2" id="KW-0012">Acyltransferase</keyword>
<accession>A0ABQ9YAR7</accession>
<name>A0ABQ9YAR7_9EUKA</name>
<proteinExistence type="predicted"/>
<dbReference type="CDD" id="cd04301">
    <property type="entry name" value="NAT_SF"/>
    <property type="match status" value="1"/>
</dbReference>
<dbReference type="SUPFAM" id="SSF55729">
    <property type="entry name" value="Acyl-CoA N-acyltransferases (Nat)"/>
    <property type="match status" value="1"/>
</dbReference>
<gene>
    <name evidence="4" type="ORF">BLNAU_4201</name>
</gene>
<evidence type="ECO:0000256" key="2">
    <source>
        <dbReference type="ARBA" id="ARBA00023315"/>
    </source>
</evidence>
<evidence type="ECO:0000313" key="4">
    <source>
        <dbReference type="EMBL" id="KAK2960804.1"/>
    </source>
</evidence>
<keyword evidence="5" id="KW-1185">Reference proteome</keyword>
<dbReference type="InterPro" id="IPR000182">
    <property type="entry name" value="GNAT_dom"/>
</dbReference>
<comment type="caution">
    <text evidence="4">The sequence shown here is derived from an EMBL/GenBank/DDBJ whole genome shotgun (WGS) entry which is preliminary data.</text>
</comment>
<dbReference type="InterPro" id="IPR016181">
    <property type="entry name" value="Acyl_CoA_acyltransferase"/>
</dbReference>
<dbReference type="PANTHER" id="PTHR43420:SF47">
    <property type="entry name" value="N-ACETYLTRANSFERASE DOMAIN-CONTAINING PROTEIN"/>
    <property type="match status" value="1"/>
</dbReference>
<evidence type="ECO:0000256" key="1">
    <source>
        <dbReference type="ARBA" id="ARBA00022679"/>
    </source>
</evidence>
<evidence type="ECO:0000259" key="3">
    <source>
        <dbReference type="PROSITE" id="PS51186"/>
    </source>
</evidence>
<keyword evidence="1" id="KW-0808">Transferase</keyword>
<dbReference type="Pfam" id="PF00583">
    <property type="entry name" value="Acetyltransf_1"/>
    <property type="match status" value="1"/>
</dbReference>
<dbReference type="Proteomes" id="UP001281761">
    <property type="component" value="Unassembled WGS sequence"/>
</dbReference>
<reference evidence="4 5" key="1">
    <citation type="journal article" date="2022" name="bioRxiv">
        <title>Genomics of Preaxostyla Flagellates Illuminates Evolutionary Transitions and the Path Towards Mitochondrial Loss.</title>
        <authorList>
            <person name="Novak L.V.F."/>
            <person name="Treitli S.C."/>
            <person name="Pyrih J."/>
            <person name="Halakuc P."/>
            <person name="Pipaliya S.V."/>
            <person name="Vacek V."/>
            <person name="Brzon O."/>
            <person name="Soukal P."/>
            <person name="Eme L."/>
            <person name="Dacks J.B."/>
            <person name="Karnkowska A."/>
            <person name="Elias M."/>
            <person name="Hampl V."/>
        </authorList>
    </citation>
    <scope>NUCLEOTIDE SEQUENCE [LARGE SCALE GENOMIC DNA]</scope>
    <source>
        <strain evidence="4">NAU3</strain>
        <tissue evidence="4">Gut</tissue>
    </source>
</reference>
<dbReference type="EMBL" id="JARBJD010000020">
    <property type="protein sequence ID" value="KAK2960804.1"/>
    <property type="molecule type" value="Genomic_DNA"/>
</dbReference>